<feature type="active site" evidence="3">
    <location>
        <position position="159"/>
    </location>
</feature>
<proteinExistence type="inferred from homology"/>
<keyword evidence="2" id="KW-0378">Hydrolase</keyword>
<accession>A0ABN5GY01</accession>
<gene>
    <name evidence="5" type="ORF">BXT84_05120</name>
</gene>
<dbReference type="InterPro" id="IPR050300">
    <property type="entry name" value="GDXG_lipolytic_enzyme"/>
</dbReference>
<name>A0ABN5GY01_9FIRM</name>
<evidence type="ECO:0000313" key="6">
    <source>
        <dbReference type="Proteomes" id="UP000325292"/>
    </source>
</evidence>
<organism evidence="5 6">
    <name type="scientific">Sulfobacillus thermotolerans</name>
    <dbReference type="NCBI Taxonomy" id="338644"/>
    <lineage>
        <taxon>Bacteria</taxon>
        <taxon>Bacillati</taxon>
        <taxon>Bacillota</taxon>
        <taxon>Clostridia</taxon>
        <taxon>Eubacteriales</taxon>
        <taxon>Clostridiales Family XVII. Incertae Sedis</taxon>
        <taxon>Sulfobacillus</taxon>
    </lineage>
</organism>
<dbReference type="Proteomes" id="UP000325292">
    <property type="component" value="Chromosome"/>
</dbReference>
<reference evidence="5 6" key="1">
    <citation type="journal article" date="2019" name="Sci. Rep.">
        <title>Sulfobacillus thermotolerans: new insights into resistance and metabolic capacities of acidophilic chemolithotrophs.</title>
        <authorList>
            <person name="Panyushkina A.E."/>
            <person name="Babenko V.V."/>
            <person name="Nikitina A.S."/>
            <person name="Selezneva O.V."/>
            <person name="Tsaplina I.A."/>
            <person name="Letarova M.A."/>
            <person name="Kostryukova E.S."/>
            <person name="Letarov A.V."/>
        </authorList>
    </citation>
    <scope>NUCLEOTIDE SEQUENCE [LARGE SCALE GENOMIC DNA]</scope>
    <source>
        <strain evidence="5 6">Kr1</strain>
    </source>
</reference>
<evidence type="ECO:0000256" key="2">
    <source>
        <dbReference type="ARBA" id="ARBA00022801"/>
    </source>
</evidence>
<evidence type="ECO:0000256" key="1">
    <source>
        <dbReference type="ARBA" id="ARBA00010515"/>
    </source>
</evidence>
<dbReference type="InterPro" id="IPR029058">
    <property type="entry name" value="AB_hydrolase_fold"/>
</dbReference>
<dbReference type="SUPFAM" id="SSF53474">
    <property type="entry name" value="alpha/beta-Hydrolases"/>
    <property type="match status" value="1"/>
</dbReference>
<evidence type="ECO:0000256" key="3">
    <source>
        <dbReference type="PROSITE-ProRule" id="PRU10038"/>
    </source>
</evidence>
<dbReference type="PANTHER" id="PTHR48081:SF8">
    <property type="entry name" value="ALPHA_BETA HYDROLASE FOLD-3 DOMAIN-CONTAINING PROTEIN-RELATED"/>
    <property type="match status" value="1"/>
</dbReference>
<dbReference type="InterPro" id="IPR033140">
    <property type="entry name" value="Lipase_GDXG_put_SER_AS"/>
</dbReference>
<sequence length="312" mass="34302">MPLDPTVQEYVTRIQALHAPALRTLTPEQAREGFVASQKLLQAAAPMTPNILTEDLMIPGPYGEIPVRVYASAHQEAVPLVLFFHGGGFVLGDIESYDHVARALQAASSAVVISVGYHRPPEFKFPKPVDECFAALHWVMRHATDWNTDPHCLFVSGDSAGGNLAAVVAQKARHDGITLRGQILFYPTTDMLAVTASKQIFGTQYLLQNDDMAWFGEMYLRTVEDALLPEASPARLPNLAGLSPTFIATAEYDPLRDEAEDYAHALQAQSVDVWLRRYEGVIHGFVSVPFFAQASAVMRDAARFIQQHCAPS</sequence>
<dbReference type="PANTHER" id="PTHR48081">
    <property type="entry name" value="AB HYDROLASE SUPERFAMILY PROTEIN C4A8.06C"/>
    <property type="match status" value="1"/>
</dbReference>
<dbReference type="InterPro" id="IPR013094">
    <property type="entry name" value="AB_hydrolase_3"/>
</dbReference>
<dbReference type="Pfam" id="PF07859">
    <property type="entry name" value="Abhydrolase_3"/>
    <property type="match status" value="1"/>
</dbReference>
<keyword evidence="6" id="KW-1185">Reference proteome</keyword>
<evidence type="ECO:0000259" key="4">
    <source>
        <dbReference type="Pfam" id="PF07859"/>
    </source>
</evidence>
<feature type="domain" description="Alpha/beta hydrolase fold-3" evidence="4">
    <location>
        <begin position="81"/>
        <end position="286"/>
    </location>
</feature>
<dbReference type="EMBL" id="CP019454">
    <property type="protein sequence ID" value="AUW93412.1"/>
    <property type="molecule type" value="Genomic_DNA"/>
</dbReference>
<evidence type="ECO:0000313" key="5">
    <source>
        <dbReference type="EMBL" id="AUW93412.1"/>
    </source>
</evidence>
<dbReference type="Gene3D" id="3.40.50.1820">
    <property type="entry name" value="alpha/beta hydrolase"/>
    <property type="match status" value="1"/>
</dbReference>
<comment type="similarity">
    <text evidence="1">Belongs to the 'GDXG' lipolytic enzyme family.</text>
</comment>
<protein>
    <recommendedName>
        <fullName evidence="4">Alpha/beta hydrolase fold-3 domain-containing protein</fullName>
    </recommendedName>
</protein>
<dbReference type="PROSITE" id="PS01174">
    <property type="entry name" value="LIPASE_GDXG_SER"/>
    <property type="match status" value="1"/>
</dbReference>